<dbReference type="InterPro" id="IPR035992">
    <property type="entry name" value="Ricin_B-like_lectins"/>
</dbReference>
<reference evidence="3" key="1">
    <citation type="journal article" date="2022" name="G3 (Bethesda)">
        <title>High quality genome of the basidiomycete yeast Dioszegia hungarica PDD-24b-2 isolated from cloud water.</title>
        <authorList>
            <person name="Jarrige D."/>
            <person name="Haridas S."/>
            <person name="Bleykasten-Grosshans C."/>
            <person name="Joly M."/>
            <person name="Nadalig T."/>
            <person name="Sancelme M."/>
            <person name="Vuilleumier S."/>
            <person name="Grigoriev I.V."/>
            <person name="Amato P."/>
            <person name="Bringel F."/>
        </authorList>
    </citation>
    <scope>NUCLEOTIDE SEQUENCE</scope>
    <source>
        <strain evidence="3">PDD-24b-2</strain>
    </source>
</reference>
<keyword evidence="1" id="KW-0732">Signal</keyword>
<dbReference type="GeneID" id="77729856"/>
<feature type="domain" description="Ricin B lectin" evidence="2">
    <location>
        <begin position="77"/>
        <end position="188"/>
    </location>
</feature>
<organism evidence="3 4">
    <name type="scientific">Dioszegia hungarica</name>
    <dbReference type="NCBI Taxonomy" id="4972"/>
    <lineage>
        <taxon>Eukaryota</taxon>
        <taxon>Fungi</taxon>
        <taxon>Dikarya</taxon>
        <taxon>Basidiomycota</taxon>
        <taxon>Agaricomycotina</taxon>
        <taxon>Tremellomycetes</taxon>
        <taxon>Tremellales</taxon>
        <taxon>Bulleribasidiaceae</taxon>
        <taxon>Dioszegia</taxon>
    </lineage>
</organism>
<dbReference type="EMBL" id="JAKWFO010000001">
    <property type="protein sequence ID" value="KAI9639256.1"/>
    <property type="molecule type" value="Genomic_DNA"/>
</dbReference>
<dbReference type="CDD" id="cd00161">
    <property type="entry name" value="beta-trefoil_Ricin-like"/>
    <property type="match status" value="2"/>
</dbReference>
<evidence type="ECO:0000313" key="4">
    <source>
        <dbReference type="Proteomes" id="UP001164286"/>
    </source>
</evidence>
<dbReference type="AlphaFoldDB" id="A0AA38LYL6"/>
<feature type="domain" description="Ricin B lectin" evidence="2">
    <location>
        <begin position="189"/>
        <end position="325"/>
    </location>
</feature>
<gene>
    <name evidence="3" type="ORF">MKK02DRAFT_39552</name>
</gene>
<dbReference type="RefSeq" id="XP_052949033.1">
    <property type="nucleotide sequence ID" value="XM_053090651.1"/>
</dbReference>
<keyword evidence="4" id="KW-1185">Reference proteome</keyword>
<dbReference type="PROSITE" id="PS50231">
    <property type="entry name" value="RICIN_B_LECTIN"/>
    <property type="match status" value="1"/>
</dbReference>
<proteinExistence type="predicted"/>
<evidence type="ECO:0000256" key="1">
    <source>
        <dbReference type="SAM" id="SignalP"/>
    </source>
</evidence>
<dbReference type="SMART" id="SM00458">
    <property type="entry name" value="RICIN"/>
    <property type="match status" value="2"/>
</dbReference>
<comment type="caution">
    <text evidence="3">The sequence shown here is derived from an EMBL/GenBank/DDBJ whole genome shotgun (WGS) entry which is preliminary data.</text>
</comment>
<dbReference type="Pfam" id="PF00652">
    <property type="entry name" value="Ricin_B_lectin"/>
    <property type="match status" value="2"/>
</dbReference>
<feature type="signal peptide" evidence="1">
    <location>
        <begin position="1"/>
        <end position="18"/>
    </location>
</feature>
<dbReference type="Proteomes" id="UP001164286">
    <property type="component" value="Unassembled WGS sequence"/>
</dbReference>
<dbReference type="Gene3D" id="2.80.10.50">
    <property type="match status" value="2"/>
</dbReference>
<feature type="chain" id="PRO_5041211834" evidence="1">
    <location>
        <begin position="19"/>
        <end position="326"/>
    </location>
</feature>
<name>A0AA38LYL6_9TREE</name>
<accession>A0AA38LYL6</accession>
<dbReference type="InterPro" id="IPR000772">
    <property type="entry name" value="Ricin_B_lectin"/>
</dbReference>
<protein>
    <submittedName>
        <fullName evidence="3">Ricin B-like lectin</fullName>
    </submittedName>
</protein>
<dbReference type="SUPFAM" id="SSF50370">
    <property type="entry name" value="Ricin B-like lectins"/>
    <property type="match status" value="2"/>
</dbReference>
<sequence>MLPILAFTLLPALGLISATPILKRETARLIESGRNPGFCLSVQGGRAAVSAGQVTDGTPVITLGCGLASLWDVSKGSGSVLVSGTNHALDIGLTPGNGGRVKVWSSFPLSTQQTWYLTDDNRIAQTGGNQCLDQGDNGLQTYQCTAGNNNQAWNVHFSTAPPSGFLSDVGAGNTLQDIPGQGQRLHPVGRSDLCMTVANGYAGSNTRVGLTGCFSLTDPFAPLQLFDLPVGSSGLVRVHSSPNLCLDAGDNPANGSGAKIYTCTDGVPQQKWDFTGTVLKTANNQCLDIVKESGPTSEKPYGTSKNMQVWTCSSDGDPYQAFTVSK</sequence>
<evidence type="ECO:0000313" key="3">
    <source>
        <dbReference type="EMBL" id="KAI9639256.1"/>
    </source>
</evidence>
<evidence type="ECO:0000259" key="2">
    <source>
        <dbReference type="SMART" id="SM00458"/>
    </source>
</evidence>